<dbReference type="Proteomes" id="UP000020773">
    <property type="component" value="Unassembled WGS sequence"/>
</dbReference>
<accession>A0A015W0U3</accession>
<dbReference type="PATRIC" id="fig|1339316.3.peg.1340"/>
<gene>
    <name evidence="1" type="ORF">M125_1379</name>
</gene>
<evidence type="ECO:0000313" key="2">
    <source>
        <dbReference type="Proteomes" id="UP000020773"/>
    </source>
</evidence>
<organism evidence="1 2">
    <name type="scientific">Bacteroides fragilis str. 3998T(B)3</name>
    <dbReference type="NCBI Taxonomy" id="1339316"/>
    <lineage>
        <taxon>Bacteria</taxon>
        <taxon>Pseudomonadati</taxon>
        <taxon>Bacteroidota</taxon>
        <taxon>Bacteroidia</taxon>
        <taxon>Bacteroidales</taxon>
        <taxon>Bacteroidaceae</taxon>
        <taxon>Bacteroides</taxon>
    </lineage>
</organism>
<protein>
    <submittedName>
        <fullName evidence="1">Uncharacterized protein</fullName>
    </submittedName>
</protein>
<evidence type="ECO:0000313" key="1">
    <source>
        <dbReference type="EMBL" id="EXY91838.1"/>
    </source>
</evidence>
<sequence length="122" mass="13712">MTQTFYTKWQSSVLADAGNYVSKEYNNFQTALLSEISKYAKAVDAAVVAESKGHYLTSCFIERNGKFVYISHSSDARMDGGVKIELDSFLIRTARHVKDYTGGINQYCDMSQLQSMIDKLLS</sequence>
<name>A0A015W0U3_BACFG</name>
<dbReference type="RefSeq" id="WP_004289403.1">
    <property type="nucleotide sequence ID" value="NZ_JGDB01000027.1"/>
</dbReference>
<proteinExistence type="predicted"/>
<dbReference type="EMBL" id="JGDB01000027">
    <property type="protein sequence ID" value="EXY91838.1"/>
    <property type="molecule type" value="Genomic_DNA"/>
</dbReference>
<dbReference type="GeneID" id="99669111"/>
<dbReference type="AlphaFoldDB" id="A0A015W0U3"/>
<comment type="caution">
    <text evidence="1">The sequence shown here is derived from an EMBL/GenBank/DDBJ whole genome shotgun (WGS) entry which is preliminary data.</text>
</comment>
<reference evidence="1 2" key="1">
    <citation type="submission" date="2014-02" db="EMBL/GenBank/DDBJ databases">
        <authorList>
            <person name="Sears C."/>
            <person name="Carroll K."/>
            <person name="Sack B.R."/>
            <person name="Qadri F."/>
            <person name="Myers L.L."/>
            <person name="Chung G.-T."/>
            <person name="Escheverria P."/>
            <person name="Fraser C.M."/>
            <person name="Sadzewicz L."/>
            <person name="Shefchek K.A."/>
            <person name="Tallon L."/>
            <person name="Das S.P."/>
            <person name="Daugherty S."/>
            <person name="Mongodin E.F."/>
        </authorList>
    </citation>
    <scope>NUCLEOTIDE SEQUENCE [LARGE SCALE GENOMIC DNA]</scope>
    <source>
        <strain evidence="2">3998T(B)3</strain>
    </source>
</reference>